<dbReference type="InterPro" id="IPR036397">
    <property type="entry name" value="RNaseH_sf"/>
</dbReference>
<keyword evidence="1" id="KW-1133">Transmembrane helix</keyword>
<sequence>MKNRLKGCSGKANWGYAKWKYVVWSDESKFNIVSNDGGARVLRKEGERYDSNHVIKTTEFGSGFLMIWGCFWSGGIGALVVVLDAKEGTIFILQEDGAPGHTGKIARNWRDNDQPEILCFDFWPAQSPYFNSIEHLWAILEKIIEGRRHAIGSKNKLEACLRDE</sequence>
<evidence type="ECO:0000313" key="2">
    <source>
        <dbReference type="EMBL" id="CEP20155.1"/>
    </source>
</evidence>
<keyword evidence="1" id="KW-0472">Membrane</keyword>
<evidence type="ECO:0000313" key="3">
    <source>
        <dbReference type="Proteomes" id="UP000054107"/>
    </source>
</evidence>
<dbReference type="OrthoDB" id="2416077at2759"/>
<feature type="transmembrane region" description="Helical" evidence="1">
    <location>
        <begin position="60"/>
        <end position="83"/>
    </location>
</feature>
<dbReference type="GO" id="GO:0003676">
    <property type="term" value="F:nucleic acid binding"/>
    <property type="evidence" value="ECO:0007669"/>
    <property type="project" value="InterPro"/>
</dbReference>
<accession>A0A0B7NWX7</accession>
<dbReference type="Gene3D" id="3.30.420.10">
    <property type="entry name" value="Ribonuclease H-like superfamily/Ribonuclease H"/>
    <property type="match status" value="2"/>
</dbReference>
<gene>
    <name evidence="2" type="primary">PARPA_14476.1 scaffold 50540</name>
</gene>
<reference evidence="2 3" key="1">
    <citation type="submission" date="2014-09" db="EMBL/GenBank/DDBJ databases">
        <authorList>
            <person name="Ellenberger Sabrina"/>
        </authorList>
    </citation>
    <scope>NUCLEOTIDE SEQUENCE [LARGE SCALE GENOMIC DNA]</scope>
    <source>
        <strain evidence="2 3">CBS 412.66</strain>
    </source>
</reference>
<proteinExistence type="predicted"/>
<keyword evidence="3" id="KW-1185">Reference proteome</keyword>
<dbReference type="EMBL" id="LN734231">
    <property type="protein sequence ID" value="CEP20155.1"/>
    <property type="molecule type" value="Genomic_DNA"/>
</dbReference>
<name>A0A0B7NWX7_9FUNG</name>
<protein>
    <recommendedName>
        <fullName evidence="4">Tc1-like transposase DDE domain-containing protein</fullName>
    </recommendedName>
</protein>
<dbReference type="AlphaFoldDB" id="A0A0B7NWX7"/>
<dbReference type="STRING" id="35722.A0A0B7NWX7"/>
<evidence type="ECO:0008006" key="4">
    <source>
        <dbReference type="Google" id="ProtNLM"/>
    </source>
</evidence>
<evidence type="ECO:0000256" key="1">
    <source>
        <dbReference type="SAM" id="Phobius"/>
    </source>
</evidence>
<dbReference type="Proteomes" id="UP000054107">
    <property type="component" value="Unassembled WGS sequence"/>
</dbReference>
<keyword evidence="1" id="KW-0812">Transmembrane</keyword>
<organism evidence="2 3">
    <name type="scientific">Parasitella parasitica</name>
    <dbReference type="NCBI Taxonomy" id="35722"/>
    <lineage>
        <taxon>Eukaryota</taxon>
        <taxon>Fungi</taxon>
        <taxon>Fungi incertae sedis</taxon>
        <taxon>Mucoromycota</taxon>
        <taxon>Mucoromycotina</taxon>
        <taxon>Mucoromycetes</taxon>
        <taxon>Mucorales</taxon>
        <taxon>Mucorineae</taxon>
        <taxon>Mucoraceae</taxon>
        <taxon>Parasitella</taxon>
    </lineage>
</organism>